<feature type="coiled-coil region" evidence="3">
    <location>
        <begin position="46"/>
        <end position="76"/>
    </location>
</feature>
<evidence type="ECO:0000313" key="5">
    <source>
        <dbReference type="Proteomes" id="UP000275078"/>
    </source>
</evidence>
<dbReference type="InterPro" id="IPR009395">
    <property type="entry name" value="BLOC1S1"/>
</dbReference>
<dbReference type="OrthoDB" id="20018at2759"/>
<evidence type="ECO:0000256" key="3">
    <source>
        <dbReference type="SAM" id="Coils"/>
    </source>
</evidence>
<name>A0A3N4IZS9_ASCIM</name>
<dbReference type="AlphaFoldDB" id="A0A3N4IZS9"/>
<evidence type="ECO:0000313" key="4">
    <source>
        <dbReference type="EMBL" id="RPA87154.1"/>
    </source>
</evidence>
<gene>
    <name evidence="4" type="ORF">BJ508DRAFT_301267</name>
</gene>
<proteinExistence type="inferred from homology"/>
<evidence type="ECO:0000256" key="1">
    <source>
        <dbReference type="ARBA" id="ARBA00007133"/>
    </source>
</evidence>
<dbReference type="GO" id="GO:0016197">
    <property type="term" value="P:endosomal transport"/>
    <property type="evidence" value="ECO:0007669"/>
    <property type="project" value="TreeGrafter"/>
</dbReference>
<reference evidence="4 5" key="1">
    <citation type="journal article" date="2018" name="Nat. Ecol. Evol.">
        <title>Pezizomycetes genomes reveal the molecular basis of ectomycorrhizal truffle lifestyle.</title>
        <authorList>
            <person name="Murat C."/>
            <person name="Payen T."/>
            <person name="Noel B."/>
            <person name="Kuo A."/>
            <person name="Morin E."/>
            <person name="Chen J."/>
            <person name="Kohler A."/>
            <person name="Krizsan K."/>
            <person name="Balestrini R."/>
            <person name="Da Silva C."/>
            <person name="Montanini B."/>
            <person name="Hainaut M."/>
            <person name="Levati E."/>
            <person name="Barry K.W."/>
            <person name="Belfiori B."/>
            <person name="Cichocki N."/>
            <person name="Clum A."/>
            <person name="Dockter R.B."/>
            <person name="Fauchery L."/>
            <person name="Guy J."/>
            <person name="Iotti M."/>
            <person name="Le Tacon F."/>
            <person name="Lindquist E.A."/>
            <person name="Lipzen A."/>
            <person name="Malagnac F."/>
            <person name="Mello A."/>
            <person name="Molinier V."/>
            <person name="Miyauchi S."/>
            <person name="Poulain J."/>
            <person name="Riccioni C."/>
            <person name="Rubini A."/>
            <person name="Sitrit Y."/>
            <person name="Splivallo R."/>
            <person name="Traeger S."/>
            <person name="Wang M."/>
            <person name="Zifcakova L."/>
            <person name="Wipf D."/>
            <person name="Zambonelli A."/>
            <person name="Paolocci F."/>
            <person name="Nowrousian M."/>
            <person name="Ottonello S."/>
            <person name="Baldrian P."/>
            <person name="Spatafora J.W."/>
            <person name="Henrissat B."/>
            <person name="Nagy L.G."/>
            <person name="Aury J.M."/>
            <person name="Wincker P."/>
            <person name="Grigoriev I.V."/>
            <person name="Bonfante P."/>
            <person name="Martin F.M."/>
        </authorList>
    </citation>
    <scope>NUCLEOTIDE SEQUENCE [LARGE SCALE GENOMIC DNA]</scope>
    <source>
        <strain evidence="4 5">RN42</strain>
    </source>
</reference>
<dbReference type="STRING" id="1160509.A0A3N4IZS9"/>
<protein>
    <recommendedName>
        <fullName evidence="2">Biogenesis of lysosome-related organelles complex 1 subunit 1</fullName>
    </recommendedName>
</protein>
<comment type="similarity">
    <text evidence="1">Belongs to the BLOC1S1 family.</text>
</comment>
<sequence>MATSLYNQSASSRSYQMKSLDAANRALAASFQPLAASLEAPLKAHVQQIHQNAKALDQQTKNLERETAKLSRQTKEWNAVVNKTSRGLKEIGDVQNWAEMIERELAIVEETLRIVDEGEDISGILESAYHQSS</sequence>
<dbReference type="Pfam" id="PF06320">
    <property type="entry name" value="GCN5L1"/>
    <property type="match status" value="1"/>
</dbReference>
<accession>A0A3N4IZS9</accession>
<keyword evidence="3" id="KW-0175">Coiled coil</keyword>
<evidence type="ECO:0000256" key="2">
    <source>
        <dbReference type="ARBA" id="ARBA00019577"/>
    </source>
</evidence>
<dbReference type="GO" id="GO:0031083">
    <property type="term" value="C:BLOC-1 complex"/>
    <property type="evidence" value="ECO:0007669"/>
    <property type="project" value="InterPro"/>
</dbReference>
<dbReference type="PANTHER" id="PTHR13073">
    <property type="entry name" value="BLOC-1 COMPLEX SUBUNIT 1"/>
    <property type="match status" value="1"/>
</dbReference>
<dbReference type="PANTHER" id="PTHR13073:SF0">
    <property type="entry name" value="BIOGENESIS OF LYSOSOME-RELATED ORGANELLES COMPLEX 1 SUBUNIT 1"/>
    <property type="match status" value="1"/>
</dbReference>
<organism evidence="4 5">
    <name type="scientific">Ascobolus immersus RN42</name>
    <dbReference type="NCBI Taxonomy" id="1160509"/>
    <lineage>
        <taxon>Eukaryota</taxon>
        <taxon>Fungi</taxon>
        <taxon>Dikarya</taxon>
        <taxon>Ascomycota</taxon>
        <taxon>Pezizomycotina</taxon>
        <taxon>Pezizomycetes</taxon>
        <taxon>Pezizales</taxon>
        <taxon>Ascobolaceae</taxon>
        <taxon>Ascobolus</taxon>
    </lineage>
</organism>
<keyword evidence="5" id="KW-1185">Reference proteome</keyword>
<dbReference type="Proteomes" id="UP000275078">
    <property type="component" value="Unassembled WGS sequence"/>
</dbReference>
<dbReference type="EMBL" id="ML119647">
    <property type="protein sequence ID" value="RPA87154.1"/>
    <property type="molecule type" value="Genomic_DNA"/>
</dbReference>